<feature type="domain" description="Response regulatory" evidence="2">
    <location>
        <begin position="6"/>
        <end position="125"/>
    </location>
</feature>
<organism evidence="3 4">
    <name type="scientific">Chitinophaga tropicalis</name>
    <dbReference type="NCBI Taxonomy" id="2683588"/>
    <lineage>
        <taxon>Bacteria</taxon>
        <taxon>Pseudomonadati</taxon>
        <taxon>Bacteroidota</taxon>
        <taxon>Chitinophagia</taxon>
        <taxon>Chitinophagales</taxon>
        <taxon>Chitinophagaceae</taxon>
        <taxon>Chitinophaga</taxon>
    </lineage>
</organism>
<keyword evidence="4" id="KW-1185">Reference proteome</keyword>
<keyword evidence="1" id="KW-0597">Phosphoprotein</keyword>
<proteinExistence type="predicted"/>
<dbReference type="Pfam" id="PF00072">
    <property type="entry name" value="Response_reg"/>
    <property type="match status" value="1"/>
</dbReference>
<dbReference type="Proteomes" id="UP000461730">
    <property type="component" value="Unassembled WGS sequence"/>
</dbReference>
<reference evidence="3 4" key="1">
    <citation type="submission" date="2019-12" db="EMBL/GenBank/DDBJ databases">
        <title>Chitinophaga sp. strain ysch24 (GDMCC 1.1355), whole genome shotgun sequence.</title>
        <authorList>
            <person name="Zhang X."/>
        </authorList>
    </citation>
    <scope>NUCLEOTIDE SEQUENCE [LARGE SCALE GENOMIC DNA]</scope>
    <source>
        <strain evidence="4">ysch24</strain>
    </source>
</reference>
<dbReference type="PROSITE" id="PS50110">
    <property type="entry name" value="RESPONSE_REGULATORY"/>
    <property type="match status" value="1"/>
</dbReference>
<dbReference type="PANTHER" id="PTHR44520:SF2">
    <property type="entry name" value="RESPONSE REGULATOR RCP1"/>
    <property type="match status" value="1"/>
</dbReference>
<dbReference type="InterPro" id="IPR052893">
    <property type="entry name" value="TCS_response_regulator"/>
</dbReference>
<feature type="modified residue" description="4-aspartylphosphate" evidence="1">
    <location>
        <position position="58"/>
    </location>
</feature>
<dbReference type="EMBL" id="WRXN01000003">
    <property type="protein sequence ID" value="MVT08490.1"/>
    <property type="molecule type" value="Genomic_DNA"/>
</dbReference>
<evidence type="ECO:0000259" key="2">
    <source>
        <dbReference type="PROSITE" id="PS50110"/>
    </source>
</evidence>
<comment type="caution">
    <text evidence="3">The sequence shown here is derived from an EMBL/GenBank/DDBJ whole genome shotgun (WGS) entry which is preliminary data.</text>
</comment>
<gene>
    <name evidence="3" type="ORF">GO493_09490</name>
</gene>
<dbReference type="PANTHER" id="PTHR44520">
    <property type="entry name" value="RESPONSE REGULATOR RCP1-RELATED"/>
    <property type="match status" value="1"/>
</dbReference>
<dbReference type="InterPro" id="IPR001789">
    <property type="entry name" value="Sig_transdc_resp-reg_receiver"/>
</dbReference>
<dbReference type="InterPro" id="IPR011006">
    <property type="entry name" value="CheY-like_superfamily"/>
</dbReference>
<accession>A0A7K1U2F9</accession>
<name>A0A7K1U2F9_9BACT</name>
<evidence type="ECO:0000256" key="1">
    <source>
        <dbReference type="PROSITE-ProRule" id="PRU00169"/>
    </source>
</evidence>
<dbReference type="GO" id="GO:0000160">
    <property type="term" value="P:phosphorelay signal transduction system"/>
    <property type="evidence" value="ECO:0007669"/>
    <property type="project" value="InterPro"/>
</dbReference>
<dbReference type="RefSeq" id="WP_157305911.1">
    <property type="nucleotide sequence ID" value="NZ_WRXN01000003.1"/>
</dbReference>
<protein>
    <submittedName>
        <fullName evidence="3">Response regulator</fullName>
    </submittedName>
</protein>
<dbReference type="Gene3D" id="3.40.50.2300">
    <property type="match status" value="1"/>
</dbReference>
<dbReference type="SMART" id="SM00448">
    <property type="entry name" value="REC"/>
    <property type="match status" value="1"/>
</dbReference>
<dbReference type="AlphaFoldDB" id="A0A7K1U2F9"/>
<dbReference type="SUPFAM" id="SSF52172">
    <property type="entry name" value="CheY-like"/>
    <property type="match status" value="1"/>
</dbReference>
<evidence type="ECO:0000313" key="3">
    <source>
        <dbReference type="EMBL" id="MVT08490.1"/>
    </source>
</evidence>
<sequence length="134" mass="15340">MKAAFTCLLIDDDIDDQEIFQLALEEVNTPVTCNTASRCTEALELLSSETIPDFIFLDLNMPGMDGKEFLREIKKDEKLSQIPVVIYSTSSDPKDLRITRELGAFDYIIKQSSIVSLRKILERFFNRQQINNSN</sequence>
<evidence type="ECO:0000313" key="4">
    <source>
        <dbReference type="Proteomes" id="UP000461730"/>
    </source>
</evidence>